<feature type="transmembrane region" description="Helical" evidence="1">
    <location>
        <begin position="42"/>
        <end position="59"/>
    </location>
</feature>
<dbReference type="PANTHER" id="PTHR40448">
    <property type="entry name" value="TWO-COMPONENT SENSOR HISTIDINE KINASE"/>
    <property type="match status" value="1"/>
</dbReference>
<protein>
    <submittedName>
        <fullName evidence="3">Sensor histidine kinase</fullName>
    </submittedName>
</protein>
<dbReference type="InterPro" id="IPR036890">
    <property type="entry name" value="HATPase_C_sf"/>
</dbReference>
<feature type="domain" description="Sensor histidine kinase NatK-like C-terminal" evidence="2">
    <location>
        <begin position="337"/>
        <end position="420"/>
    </location>
</feature>
<gene>
    <name evidence="3" type="ORF">INF30_00370</name>
</gene>
<dbReference type="Proteomes" id="UP000758652">
    <property type="component" value="Unassembled WGS sequence"/>
</dbReference>
<dbReference type="Gene3D" id="3.30.565.10">
    <property type="entry name" value="Histidine kinase-like ATPase, C-terminal domain"/>
    <property type="match status" value="1"/>
</dbReference>
<dbReference type="RefSeq" id="WP_226393885.1">
    <property type="nucleotide sequence ID" value="NZ_JADCKL010000001.1"/>
</dbReference>
<dbReference type="SUPFAM" id="SSF55874">
    <property type="entry name" value="ATPase domain of HSP90 chaperone/DNA topoisomerase II/histidine kinase"/>
    <property type="match status" value="1"/>
</dbReference>
<keyword evidence="3" id="KW-0808">Transferase</keyword>
<keyword evidence="1" id="KW-0472">Membrane</keyword>
<keyword evidence="3" id="KW-0418">Kinase</keyword>
<name>A0ABR9RGJ7_9FIRM</name>
<feature type="transmembrane region" description="Helical" evidence="1">
    <location>
        <begin position="197"/>
        <end position="217"/>
    </location>
</feature>
<sequence length="449" mass="50328">MAAETGKILYSLAGAAEILIVLILISRYIYLEPVFNTRRKWALFWSIFLFGQTALFLTVGTDGDLAVFWPLAVFGGYTSAVRDRHRARGFFLFLPVTGFLIAPASLLFGIPYVLTGVRVSDMGNSELLLDLLIWGLLLLALWKSREARRRFRAEAAHRRLGRWERNLLHGTGLFLLAIGVMIAGGEELPVSEEAARGFTLLASVAAVLLEVSVTALVQQGNRRSYYQYMADLNRSYLRAELKHFQARRESDTRLRMFRHDIRNHLLCIRELADRGNYSGLSGYIGELEGRLEMADTSLHCGNDIGDAILNEKNMLAVQRGIEIRLDGRLPSPLPVDAADICALFANALDNALEAQPHGGWVRVRIRQQGQMLSLVFENPAGNARADIPLGHTEKEDGEEHGFGLLNMEWAARKYQGTLRREILEPPDGGQGERIYRLEILLFLPAENRA</sequence>
<feature type="transmembrane region" description="Helical" evidence="1">
    <location>
        <begin position="126"/>
        <end position="142"/>
    </location>
</feature>
<evidence type="ECO:0000313" key="4">
    <source>
        <dbReference type="Proteomes" id="UP000758652"/>
    </source>
</evidence>
<proteinExistence type="predicted"/>
<comment type="caution">
    <text evidence="3">The sequence shown here is derived from an EMBL/GenBank/DDBJ whole genome shotgun (WGS) entry which is preliminary data.</text>
</comment>
<keyword evidence="1" id="KW-0812">Transmembrane</keyword>
<accession>A0ABR9RGJ7</accession>
<keyword evidence="4" id="KW-1185">Reference proteome</keyword>
<keyword evidence="1" id="KW-1133">Transmembrane helix</keyword>
<organism evidence="3 4">
    <name type="scientific">Claveliimonas monacensis</name>
    <dbReference type="NCBI Taxonomy" id="2779351"/>
    <lineage>
        <taxon>Bacteria</taxon>
        <taxon>Bacillati</taxon>
        <taxon>Bacillota</taxon>
        <taxon>Clostridia</taxon>
        <taxon>Lachnospirales</taxon>
        <taxon>Lachnospiraceae</taxon>
        <taxon>Claveliimonas</taxon>
    </lineage>
</organism>
<feature type="transmembrane region" description="Helical" evidence="1">
    <location>
        <begin position="167"/>
        <end position="185"/>
    </location>
</feature>
<feature type="transmembrane region" description="Helical" evidence="1">
    <location>
        <begin position="90"/>
        <end position="114"/>
    </location>
</feature>
<dbReference type="EMBL" id="JADCKL010000001">
    <property type="protein sequence ID" value="MBE5061725.1"/>
    <property type="molecule type" value="Genomic_DNA"/>
</dbReference>
<evidence type="ECO:0000259" key="2">
    <source>
        <dbReference type="Pfam" id="PF14501"/>
    </source>
</evidence>
<dbReference type="Pfam" id="PF14501">
    <property type="entry name" value="HATPase_c_5"/>
    <property type="match status" value="1"/>
</dbReference>
<feature type="transmembrane region" description="Helical" evidence="1">
    <location>
        <begin position="12"/>
        <end position="30"/>
    </location>
</feature>
<evidence type="ECO:0000256" key="1">
    <source>
        <dbReference type="SAM" id="Phobius"/>
    </source>
</evidence>
<dbReference type="PANTHER" id="PTHR40448:SF1">
    <property type="entry name" value="TWO-COMPONENT SENSOR HISTIDINE KINASE"/>
    <property type="match status" value="1"/>
</dbReference>
<dbReference type="InterPro" id="IPR032834">
    <property type="entry name" value="NatK-like_C"/>
</dbReference>
<dbReference type="GO" id="GO:0016301">
    <property type="term" value="F:kinase activity"/>
    <property type="evidence" value="ECO:0007669"/>
    <property type="project" value="UniProtKB-KW"/>
</dbReference>
<dbReference type="CDD" id="cd16935">
    <property type="entry name" value="HATPase_AgrC-ComD-like"/>
    <property type="match status" value="1"/>
</dbReference>
<evidence type="ECO:0000313" key="3">
    <source>
        <dbReference type="EMBL" id="MBE5061725.1"/>
    </source>
</evidence>
<reference evidence="3 4" key="1">
    <citation type="submission" date="2020-10" db="EMBL/GenBank/DDBJ databases">
        <title>ChiBAC.</title>
        <authorList>
            <person name="Zenner C."/>
            <person name="Hitch T.C.A."/>
            <person name="Clavel T."/>
        </authorList>
    </citation>
    <scope>NUCLEOTIDE SEQUENCE [LARGE SCALE GENOMIC DNA]</scope>
    <source>
        <strain evidence="3 4">DSM 108991</strain>
    </source>
</reference>